<name>A0A7S3G0G6_9EUKA</name>
<dbReference type="GO" id="GO:0016020">
    <property type="term" value="C:membrane"/>
    <property type="evidence" value="ECO:0007669"/>
    <property type="project" value="TreeGrafter"/>
</dbReference>
<dbReference type="EMBL" id="HBIB01005841">
    <property type="protein sequence ID" value="CAE0241379.1"/>
    <property type="molecule type" value="Transcribed_RNA"/>
</dbReference>
<proteinExistence type="predicted"/>
<dbReference type="PANTHER" id="PTHR24185">
    <property type="entry name" value="CALCIUM-INDEPENDENT PHOSPHOLIPASE A2-GAMMA"/>
    <property type="match status" value="1"/>
</dbReference>
<dbReference type="GO" id="GO:0016042">
    <property type="term" value="P:lipid catabolic process"/>
    <property type="evidence" value="ECO:0007669"/>
    <property type="project" value="UniProtKB-KW"/>
</dbReference>
<dbReference type="Gene3D" id="3.40.1090.10">
    <property type="entry name" value="Cytosolic phospholipase A2 catalytic domain"/>
    <property type="match status" value="1"/>
</dbReference>
<keyword evidence="2" id="KW-0442">Lipid degradation</keyword>
<dbReference type="SUPFAM" id="SSF52151">
    <property type="entry name" value="FabD/lysophospholipase-like"/>
    <property type="match status" value="1"/>
</dbReference>
<organism evidence="3">
    <name type="scientific">Palpitomonas bilix</name>
    <dbReference type="NCBI Taxonomy" id="652834"/>
    <lineage>
        <taxon>Eukaryota</taxon>
        <taxon>Eukaryota incertae sedis</taxon>
    </lineage>
</organism>
<dbReference type="InterPro" id="IPR016035">
    <property type="entry name" value="Acyl_Trfase/lysoPLipase"/>
</dbReference>
<reference evidence="3" key="1">
    <citation type="submission" date="2021-01" db="EMBL/GenBank/DDBJ databases">
        <authorList>
            <person name="Corre E."/>
            <person name="Pelletier E."/>
            <person name="Niang G."/>
            <person name="Scheremetjew M."/>
            <person name="Finn R."/>
            <person name="Kale V."/>
            <person name="Holt S."/>
            <person name="Cochrane G."/>
            <person name="Meng A."/>
            <person name="Brown T."/>
            <person name="Cohen L."/>
        </authorList>
    </citation>
    <scope>NUCLEOTIDE SEQUENCE</scope>
    <source>
        <strain evidence="3">NIES-2562</strain>
    </source>
</reference>
<keyword evidence="2" id="KW-0443">Lipid metabolism</keyword>
<keyword evidence="1" id="KW-0378">Hydrolase</keyword>
<evidence type="ECO:0008006" key="4">
    <source>
        <dbReference type="Google" id="ProtNLM"/>
    </source>
</evidence>
<evidence type="ECO:0000256" key="2">
    <source>
        <dbReference type="ARBA" id="ARBA00022963"/>
    </source>
</evidence>
<dbReference type="GO" id="GO:0006631">
    <property type="term" value="P:fatty acid metabolic process"/>
    <property type="evidence" value="ECO:0007669"/>
    <property type="project" value="TreeGrafter"/>
</dbReference>
<evidence type="ECO:0000256" key="1">
    <source>
        <dbReference type="ARBA" id="ARBA00022801"/>
    </source>
</evidence>
<evidence type="ECO:0000313" key="3">
    <source>
        <dbReference type="EMBL" id="CAE0241379.1"/>
    </source>
</evidence>
<protein>
    <recommendedName>
        <fullName evidence="4">PNPLA domain-containing protein</fullName>
    </recommendedName>
</protein>
<dbReference type="PANTHER" id="PTHR24185:SF1">
    <property type="entry name" value="CALCIUM-INDEPENDENT PHOSPHOLIPASE A2-GAMMA"/>
    <property type="match status" value="1"/>
</dbReference>
<dbReference type="AlphaFoldDB" id="A0A7S3G0G6"/>
<sequence length="240" mass="27186">MQLNANCVWLPWKSPLLSSAIHRLFEALRATTAAPTFFPEFRSFNSHLSDKGMPYPEHQDGRVDVFNPLAPPKSTDEALKVQRQPFSFTPELQVFQDGGVLMNNPTSIALHEAKKLWPGKPIDCIVSVGTGLFHHPHGVTGQFGWTDILRTIVNSATNTEGVHQTLQDLLPEKTYYRFNPVIDEIPLDEIRPEVLSALQQGARTYMERESVRANLKRLAKRLAMVTVKKSFFQRAFFSKL</sequence>
<accession>A0A7S3G0G6</accession>
<dbReference type="GO" id="GO:0004620">
    <property type="term" value="F:phospholipase activity"/>
    <property type="evidence" value="ECO:0007669"/>
    <property type="project" value="TreeGrafter"/>
</dbReference>
<gene>
    <name evidence="3" type="ORF">PBIL07802_LOCUS3541</name>
</gene>